<evidence type="ECO:0000259" key="1">
    <source>
        <dbReference type="Pfam" id="PF01593"/>
    </source>
</evidence>
<feature type="domain" description="Amine oxidase" evidence="1">
    <location>
        <begin position="2"/>
        <end position="428"/>
    </location>
</feature>
<dbReference type="SUPFAM" id="SSF51905">
    <property type="entry name" value="FAD/NAD(P)-binding domain"/>
    <property type="match status" value="1"/>
</dbReference>
<dbReference type="Gene3D" id="3.50.50.60">
    <property type="entry name" value="FAD/NAD(P)-binding domain"/>
    <property type="match status" value="1"/>
</dbReference>
<reference evidence="2 3" key="1">
    <citation type="journal article" date="2019" name="Int. J. Syst. Evol. Microbiol.">
        <title>The Global Catalogue of Microorganisms (GCM) 10K type strain sequencing project: providing services to taxonomists for standard genome sequencing and annotation.</title>
        <authorList>
            <consortium name="The Broad Institute Genomics Platform"/>
            <consortium name="The Broad Institute Genome Sequencing Center for Infectious Disease"/>
            <person name="Wu L."/>
            <person name="Ma J."/>
        </authorList>
    </citation>
    <scope>NUCLEOTIDE SEQUENCE [LARGE SCALE GENOMIC DNA]</scope>
    <source>
        <strain evidence="2 3">JCM 14969</strain>
    </source>
</reference>
<dbReference type="InterPro" id="IPR002937">
    <property type="entry name" value="Amino_oxidase"/>
</dbReference>
<evidence type="ECO:0000313" key="2">
    <source>
        <dbReference type="EMBL" id="GAA1587092.1"/>
    </source>
</evidence>
<comment type="caution">
    <text evidence="2">The sequence shown here is derived from an EMBL/GenBank/DDBJ whole genome shotgun (WGS) entry which is preliminary data.</text>
</comment>
<organism evidence="2 3">
    <name type="scientific">Kribbella sancticallisti</name>
    <dbReference type="NCBI Taxonomy" id="460087"/>
    <lineage>
        <taxon>Bacteria</taxon>
        <taxon>Bacillati</taxon>
        <taxon>Actinomycetota</taxon>
        <taxon>Actinomycetes</taxon>
        <taxon>Propionibacteriales</taxon>
        <taxon>Kribbellaceae</taxon>
        <taxon>Kribbella</taxon>
    </lineage>
</organism>
<accession>A0ABN2DUK4</accession>
<dbReference type="Pfam" id="PF01593">
    <property type="entry name" value="Amino_oxidase"/>
    <property type="match status" value="1"/>
</dbReference>
<dbReference type="PANTHER" id="PTHR42923">
    <property type="entry name" value="PROTOPORPHYRINOGEN OXIDASE"/>
    <property type="match status" value="1"/>
</dbReference>
<dbReference type="Proteomes" id="UP001500393">
    <property type="component" value="Unassembled WGS sequence"/>
</dbReference>
<dbReference type="PANTHER" id="PTHR42923:SF43">
    <property type="entry name" value="AMINE OXIDASE"/>
    <property type="match status" value="1"/>
</dbReference>
<sequence length="464" mass="51018">MLEKQPYLGGRVGAWPDRLRDGSDVTMSRGFHAFFKQYYNLRHLLARTDPALERLTPVGDYPLIDGQGRADSFRGLPRRPPWNALGFAWRSPTFALGDMLRLNPRAAMPLATVQVSQVYERLDDLAADELLDAINFPAAARHLAFEVFSRSFFARPGDLSAAELAVMFHIYFLGSSEGLLFDVPTDTFAASLWDPLDSYLTDLGVKLRTGTSVDGIEPGGDLRYRVHTGDGPLDADAIVLATDSAGLREIASASPDLGDPAWRDQLARMRSAPPFVVHRLWLDRPLALHRAPFLGTSGWGPLDNISILDRYESEALHWALEHRGSVVELHAYAAPIDDQPDQAAVSDELVQQLYKIYPEAAAAQVVDSRTLLRQDCPLFAPGGFADRPTVTTPDDGIVLAGDGIRIDLPVALMERAATTGLHAANVLLARFGLQGHDLFTVPNHGRFQPLQRLARRSGSRADRS</sequence>
<name>A0ABN2DUK4_9ACTN</name>
<protein>
    <submittedName>
        <fullName evidence="2">FAD-dependent oxidoreductase</fullName>
    </submittedName>
</protein>
<evidence type="ECO:0000313" key="3">
    <source>
        <dbReference type="Proteomes" id="UP001500393"/>
    </source>
</evidence>
<dbReference type="InterPro" id="IPR036188">
    <property type="entry name" value="FAD/NAD-bd_sf"/>
</dbReference>
<gene>
    <name evidence="2" type="ORF">GCM10009789_45790</name>
</gene>
<proteinExistence type="predicted"/>
<keyword evidence="3" id="KW-1185">Reference proteome</keyword>
<dbReference type="InterPro" id="IPR050464">
    <property type="entry name" value="Zeta_carotene_desat/Oxidored"/>
</dbReference>
<dbReference type="EMBL" id="BAAAOS010000032">
    <property type="protein sequence ID" value="GAA1587092.1"/>
    <property type="molecule type" value="Genomic_DNA"/>
</dbReference>